<reference evidence="1 2" key="2">
    <citation type="journal article" date="2017" name="Front. Plant Sci.">
        <title>Gene Classification and Mining of Molecular Markers Useful in Red Clover (Trifolium pratense) Breeding.</title>
        <authorList>
            <person name="Istvanek J."/>
            <person name="Dluhosova J."/>
            <person name="Dluhos P."/>
            <person name="Patkova L."/>
            <person name="Nedelnik J."/>
            <person name="Repkova J."/>
        </authorList>
    </citation>
    <scope>NUCLEOTIDE SEQUENCE [LARGE SCALE GENOMIC DNA]</scope>
    <source>
        <strain evidence="2">cv. Tatra</strain>
        <tissue evidence="1">Young leaves</tissue>
    </source>
</reference>
<gene>
    <name evidence="1" type="ORF">L195_g014853</name>
</gene>
<dbReference type="Proteomes" id="UP000236291">
    <property type="component" value="Unassembled WGS sequence"/>
</dbReference>
<reference evidence="1 2" key="1">
    <citation type="journal article" date="2014" name="Am. J. Bot.">
        <title>Genome assembly and annotation for red clover (Trifolium pratense; Fabaceae).</title>
        <authorList>
            <person name="Istvanek J."/>
            <person name="Jaros M."/>
            <person name="Krenek A."/>
            <person name="Repkova J."/>
        </authorList>
    </citation>
    <scope>NUCLEOTIDE SEQUENCE [LARGE SCALE GENOMIC DNA]</scope>
    <source>
        <strain evidence="2">cv. Tatra</strain>
        <tissue evidence="1">Young leaves</tissue>
    </source>
</reference>
<proteinExistence type="predicted"/>
<dbReference type="EMBL" id="ASHM01009950">
    <property type="protein sequence ID" value="PNY18096.1"/>
    <property type="molecule type" value="Genomic_DNA"/>
</dbReference>
<name>A0A2K3PS23_TRIPR</name>
<evidence type="ECO:0000313" key="2">
    <source>
        <dbReference type="Proteomes" id="UP000236291"/>
    </source>
</evidence>
<evidence type="ECO:0008006" key="3">
    <source>
        <dbReference type="Google" id="ProtNLM"/>
    </source>
</evidence>
<evidence type="ECO:0000313" key="1">
    <source>
        <dbReference type="EMBL" id="PNY18096.1"/>
    </source>
</evidence>
<protein>
    <recommendedName>
        <fullName evidence="3">Reverse transcriptase zinc-binding domain-containing protein</fullName>
    </recommendedName>
</protein>
<sequence length="162" mass="18338">MFSLGWGLDGAAWVWRRQLRAWEEELLRECQSLLTNNRHNLHIGGSSGASHLAPTGFLEAHFCVSGCGDVETTHHLFISCNTFGSIWALVCTWIDISPTGSTSTWDHFVQFTSSAGSTRARRSFLQLIWLVSVWVVWTERNHRLFRGSTSTLSKMLDKIKLL</sequence>
<comment type="caution">
    <text evidence="1">The sequence shown here is derived from an EMBL/GenBank/DDBJ whole genome shotgun (WGS) entry which is preliminary data.</text>
</comment>
<accession>A0A2K3PS23</accession>
<dbReference type="AlphaFoldDB" id="A0A2K3PS23"/>
<organism evidence="1 2">
    <name type="scientific">Trifolium pratense</name>
    <name type="common">Red clover</name>
    <dbReference type="NCBI Taxonomy" id="57577"/>
    <lineage>
        <taxon>Eukaryota</taxon>
        <taxon>Viridiplantae</taxon>
        <taxon>Streptophyta</taxon>
        <taxon>Embryophyta</taxon>
        <taxon>Tracheophyta</taxon>
        <taxon>Spermatophyta</taxon>
        <taxon>Magnoliopsida</taxon>
        <taxon>eudicotyledons</taxon>
        <taxon>Gunneridae</taxon>
        <taxon>Pentapetalae</taxon>
        <taxon>rosids</taxon>
        <taxon>fabids</taxon>
        <taxon>Fabales</taxon>
        <taxon>Fabaceae</taxon>
        <taxon>Papilionoideae</taxon>
        <taxon>50 kb inversion clade</taxon>
        <taxon>NPAAA clade</taxon>
        <taxon>Hologalegina</taxon>
        <taxon>IRL clade</taxon>
        <taxon>Trifolieae</taxon>
        <taxon>Trifolium</taxon>
    </lineage>
</organism>